<comment type="caution">
    <text evidence="1">The sequence shown here is derived from an EMBL/GenBank/DDBJ whole genome shotgun (WGS) entry which is preliminary data.</text>
</comment>
<proteinExistence type="predicted"/>
<dbReference type="Proteomes" id="UP001164250">
    <property type="component" value="Chromosome 8"/>
</dbReference>
<keyword evidence="2" id="KW-1185">Reference proteome</keyword>
<gene>
    <name evidence="1" type="ORF">Patl1_13067</name>
</gene>
<name>A0ACC1ASK3_9ROSI</name>
<reference evidence="2" key="1">
    <citation type="journal article" date="2023" name="G3 (Bethesda)">
        <title>Genome assembly and association tests identify interacting loci associated with vigor, precocity, and sex in interspecific pistachio rootstocks.</title>
        <authorList>
            <person name="Palmer W."/>
            <person name="Jacygrad E."/>
            <person name="Sagayaradj S."/>
            <person name="Cavanaugh K."/>
            <person name="Han R."/>
            <person name="Bertier L."/>
            <person name="Beede B."/>
            <person name="Kafkas S."/>
            <person name="Golino D."/>
            <person name="Preece J."/>
            <person name="Michelmore R."/>
        </authorList>
    </citation>
    <scope>NUCLEOTIDE SEQUENCE [LARGE SCALE GENOMIC DNA]</scope>
</reference>
<sequence>MARSLNKIFVVAIVAIAALLHSSKAQTTHIVGDALGWIVPPSTDTYTTWAANQTFKVGDVLVFNFAAGRHDVAQVTDSAFNACNTSSPISRETNSPANITLTSSGEYYYICTVPGHCSGGQKLMINASAAAASPAPQPSTAPSPVNAPTPTPVTAPPPTPTPTPTPTTAPTPSPTRAPVTYVVGDNMGWIIPPNTSVGYQNWVRGKTFVVGDILVFNYAMNAHDVAEVSKQAYGSCDSNNTISFNSNPPTRITLTTPGEHFYICTFPNHCSAGQELAINVTATGTATPPSPGTATPPSPSTATPPSPSTATPPSTNTPSAPSPTGATTPSDQSGNSAKSLNAAGLSITFLAIIVIDVDMLQKLRFLYYNNKADFDILAL</sequence>
<accession>A0ACC1ASK3</accession>
<evidence type="ECO:0000313" key="1">
    <source>
        <dbReference type="EMBL" id="KAJ0089641.1"/>
    </source>
</evidence>
<dbReference type="EMBL" id="CM047904">
    <property type="protein sequence ID" value="KAJ0089641.1"/>
    <property type="molecule type" value="Genomic_DNA"/>
</dbReference>
<evidence type="ECO:0000313" key="2">
    <source>
        <dbReference type="Proteomes" id="UP001164250"/>
    </source>
</evidence>
<organism evidence="1 2">
    <name type="scientific">Pistacia atlantica</name>
    <dbReference type="NCBI Taxonomy" id="434234"/>
    <lineage>
        <taxon>Eukaryota</taxon>
        <taxon>Viridiplantae</taxon>
        <taxon>Streptophyta</taxon>
        <taxon>Embryophyta</taxon>
        <taxon>Tracheophyta</taxon>
        <taxon>Spermatophyta</taxon>
        <taxon>Magnoliopsida</taxon>
        <taxon>eudicotyledons</taxon>
        <taxon>Gunneridae</taxon>
        <taxon>Pentapetalae</taxon>
        <taxon>rosids</taxon>
        <taxon>malvids</taxon>
        <taxon>Sapindales</taxon>
        <taxon>Anacardiaceae</taxon>
        <taxon>Pistacia</taxon>
    </lineage>
</organism>
<protein>
    <submittedName>
        <fullName evidence="1">Uncharacterized protein</fullName>
    </submittedName>
</protein>